<dbReference type="SUPFAM" id="SSF54909">
    <property type="entry name" value="Dimeric alpha+beta barrel"/>
    <property type="match status" value="1"/>
</dbReference>
<evidence type="ECO:0000313" key="3">
    <source>
        <dbReference type="Proteomes" id="UP000287519"/>
    </source>
</evidence>
<reference evidence="2 3" key="1">
    <citation type="submission" date="2018-11" db="EMBL/GenBank/DDBJ databases">
        <title>Microbial catabolism of amino acid.</title>
        <authorList>
            <person name="Hibi M."/>
            <person name="Ogawa J."/>
        </authorList>
    </citation>
    <scope>NUCLEOTIDE SEQUENCE [LARGE SCALE GENOMIC DNA]</scope>
    <source>
        <strain evidence="2 3">C31-06</strain>
    </source>
</reference>
<gene>
    <name evidence="2" type="ORF">Rhow_006658</name>
</gene>
<feature type="domain" description="ABM" evidence="1">
    <location>
        <begin position="3"/>
        <end position="94"/>
    </location>
</feature>
<name>A0A402CG57_RHOWR</name>
<organism evidence="2 3">
    <name type="scientific">Rhodococcus wratislaviensis</name>
    <name type="common">Tsukamurella wratislaviensis</name>
    <dbReference type="NCBI Taxonomy" id="44752"/>
    <lineage>
        <taxon>Bacteria</taxon>
        <taxon>Bacillati</taxon>
        <taxon>Actinomycetota</taxon>
        <taxon>Actinomycetes</taxon>
        <taxon>Mycobacteriales</taxon>
        <taxon>Nocardiaceae</taxon>
        <taxon>Rhodococcus</taxon>
    </lineage>
</organism>
<accession>A0A402CG57</accession>
<comment type="caution">
    <text evidence="2">The sequence shown here is derived from an EMBL/GenBank/DDBJ whole genome shotgun (WGS) entry which is preliminary data.</text>
</comment>
<dbReference type="AlphaFoldDB" id="A0A402CG57"/>
<dbReference type="RefSeq" id="WP_124394465.1">
    <property type="nucleotide sequence ID" value="NZ_BHYM01000060.1"/>
</dbReference>
<dbReference type="InterPro" id="IPR007138">
    <property type="entry name" value="ABM_dom"/>
</dbReference>
<dbReference type="EMBL" id="BHYM01000060">
    <property type="protein sequence ID" value="GCE42529.1"/>
    <property type="molecule type" value="Genomic_DNA"/>
</dbReference>
<dbReference type="InterPro" id="IPR011008">
    <property type="entry name" value="Dimeric_a/b-barrel"/>
</dbReference>
<evidence type="ECO:0000313" key="2">
    <source>
        <dbReference type="EMBL" id="GCE42529.1"/>
    </source>
</evidence>
<keyword evidence="3" id="KW-1185">Reference proteome</keyword>
<dbReference type="OrthoDB" id="7867302at2"/>
<dbReference type="Gene3D" id="3.30.70.100">
    <property type="match status" value="1"/>
</dbReference>
<protein>
    <submittedName>
        <fullName evidence="2">Uncharacterized conserved protein</fullName>
    </submittedName>
</protein>
<dbReference type="Proteomes" id="UP000287519">
    <property type="component" value="Unassembled WGS sequence"/>
</dbReference>
<dbReference type="Pfam" id="PF03992">
    <property type="entry name" value="ABM"/>
    <property type="match status" value="1"/>
</dbReference>
<sequence length="98" mass="10635">MAVKAILELTLKKESLDTARGVVHKILTDTRNFDGCEGVDVLIDSADESRWLLIETWQSEEHDAAYRTWRSGPGAITELGPLLAGAPVLTKGTVDSAL</sequence>
<dbReference type="PROSITE" id="PS51725">
    <property type="entry name" value="ABM"/>
    <property type="match status" value="1"/>
</dbReference>
<evidence type="ECO:0000259" key="1">
    <source>
        <dbReference type="PROSITE" id="PS51725"/>
    </source>
</evidence>
<proteinExistence type="predicted"/>